<keyword evidence="3" id="KW-1185">Reference proteome</keyword>
<evidence type="ECO:0000313" key="3">
    <source>
        <dbReference type="Proteomes" id="UP000245618"/>
    </source>
</evidence>
<comment type="caution">
    <text evidence="2">The sequence shown here is derived from an EMBL/GenBank/DDBJ whole genome shotgun (WGS) entry which is preliminary data.</text>
</comment>
<dbReference type="EMBL" id="QCZH01000001">
    <property type="protein sequence ID" value="PWA11581.1"/>
    <property type="molecule type" value="Genomic_DNA"/>
</dbReference>
<evidence type="ECO:0000313" key="2">
    <source>
        <dbReference type="EMBL" id="PWA11581.1"/>
    </source>
</evidence>
<dbReference type="RefSeq" id="WP_116760001.1">
    <property type="nucleotide sequence ID" value="NZ_QCZH01000001.1"/>
</dbReference>
<dbReference type="PANTHER" id="PTHR41339:SF1">
    <property type="entry name" value="SECRETED PROTEIN"/>
    <property type="match status" value="1"/>
</dbReference>
<accession>A0A2U1K266</accession>
<proteinExistence type="predicted"/>
<dbReference type="Proteomes" id="UP000245618">
    <property type="component" value="Unassembled WGS sequence"/>
</dbReference>
<dbReference type="AlphaFoldDB" id="A0A2U1K266"/>
<dbReference type="PANTHER" id="PTHR41339">
    <property type="entry name" value="LIPL48"/>
    <property type="match status" value="1"/>
</dbReference>
<evidence type="ECO:0008006" key="4">
    <source>
        <dbReference type="Google" id="ProtNLM"/>
    </source>
</evidence>
<protein>
    <recommendedName>
        <fullName evidence="4">T9SS C-terminal target domain-containing protein</fullName>
    </recommendedName>
</protein>
<feature type="chain" id="PRO_5015420199" description="T9SS C-terminal target domain-containing protein" evidence="1">
    <location>
        <begin position="21"/>
        <end position="428"/>
    </location>
</feature>
<dbReference type="OrthoDB" id="1521716at2"/>
<sequence>MKNVFLIIWVFLAVVCNVNAQQEKGIIGSSNWLNNWTEFKPGKADYGEATQILAGNIAVNTKLVKKEVYIIQGNVYVTNNAILTIEPGTVILGDSESKGTLIVTKGAQLIAEGLETDPIVFTSNKSLKKAGDWGGIVILGDAPINKFGTYSSVNYDLDPSLTTYGGLNPASSSGALKFVRIEYAGKKPRGLENFNALLLGGIGNKTILENIMVSYAAGDAFEVLGGEPIMTKMVSYKSNGIDFKFTLGSQAKIDNSLAVRSSYLTSSSGSRCLDVSSYAKKEEVDFTKKQTLVTATNLTLVNDSENIDADIKAGLVKEAVYVSENSSLVLRKSVISGFNPAVVLDNKIEINDKNLKKIRIEEMYINFCNGNIFTEGSDNNEDLEGYYGNSVFFNLYSKTTNLETFNDFANPKRPDFRLALSKFTASSK</sequence>
<organism evidence="2 3">
    <name type="scientific">Flavobacterium laiguense</name>
    <dbReference type="NCBI Taxonomy" id="2169409"/>
    <lineage>
        <taxon>Bacteria</taxon>
        <taxon>Pseudomonadati</taxon>
        <taxon>Bacteroidota</taxon>
        <taxon>Flavobacteriia</taxon>
        <taxon>Flavobacteriales</taxon>
        <taxon>Flavobacteriaceae</taxon>
        <taxon>Flavobacterium</taxon>
    </lineage>
</organism>
<keyword evidence="1" id="KW-0732">Signal</keyword>
<name>A0A2U1K266_9FLAO</name>
<feature type="signal peptide" evidence="1">
    <location>
        <begin position="1"/>
        <end position="20"/>
    </location>
</feature>
<gene>
    <name evidence="2" type="ORF">DB891_01885</name>
</gene>
<reference evidence="2 3" key="1">
    <citation type="submission" date="2018-04" db="EMBL/GenBank/DDBJ databases">
        <title>Flavobacterium sp. nov., isolated from glacier ice.</title>
        <authorList>
            <person name="Liu Q."/>
            <person name="Xin Y.-H."/>
        </authorList>
    </citation>
    <scope>NUCLEOTIDE SEQUENCE [LARGE SCALE GENOMIC DNA]</scope>
    <source>
        <strain evidence="2 3">LB2P30</strain>
    </source>
</reference>
<evidence type="ECO:0000256" key="1">
    <source>
        <dbReference type="SAM" id="SignalP"/>
    </source>
</evidence>